<proteinExistence type="predicted"/>
<sequence>MFVPILDFKPVQWAEREHVKQAEEQVRSEPEKSGIGEHGLPIQCALHDIDPFKDLRVAGSKMFMSACQTKDEAPERNANDKKTEVG</sequence>
<name>D6PLI4_9ZZZZ</name>
<evidence type="ECO:0000313" key="1">
    <source>
        <dbReference type="EMBL" id="ADD96585.1"/>
    </source>
</evidence>
<reference evidence="1" key="1">
    <citation type="journal article" date="2010" name="ISME J.">
        <title>Metagenome of the Mediterranean deep chlorophyll maximum studied by direct and fosmid library 454 pyrosequencing.</title>
        <authorList>
            <person name="Ghai R."/>
            <person name="Martin-Cuadrado A.B."/>
            <person name="Molto A.G."/>
            <person name="Heredia I.G."/>
            <person name="Cabrera R."/>
            <person name="Martin J."/>
            <person name="Verdu M."/>
            <person name="Deschamps P."/>
            <person name="Moreira D."/>
            <person name="Lopez-Garcia P."/>
            <person name="Mira A."/>
            <person name="Rodriguez-Valera F."/>
        </authorList>
    </citation>
    <scope>NUCLEOTIDE SEQUENCE</scope>
</reference>
<accession>D6PLI4</accession>
<protein>
    <submittedName>
        <fullName evidence="1">Uncharacterized protein</fullName>
    </submittedName>
</protein>
<dbReference type="EMBL" id="GU943149">
    <property type="protein sequence ID" value="ADD96585.1"/>
    <property type="molecule type" value="Genomic_DNA"/>
</dbReference>
<organism evidence="1">
    <name type="scientific">uncultured organism MedDCM-OCT-S11-C383</name>
    <dbReference type="NCBI Taxonomy" id="743662"/>
    <lineage>
        <taxon>unclassified sequences</taxon>
        <taxon>environmental samples</taxon>
    </lineage>
</organism>
<dbReference type="AlphaFoldDB" id="D6PLI4"/>